<proteinExistence type="inferred from homology"/>
<feature type="transmembrane region" description="Helical" evidence="7">
    <location>
        <begin position="26"/>
        <end position="48"/>
    </location>
</feature>
<dbReference type="PANTHER" id="PTHR43390:SF1">
    <property type="entry name" value="CHLOROPLAST PROCESSING PEPTIDASE"/>
    <property type="match status" value="1"/>
</dbReference>
<dbReference type="AlphaFoldDB" id="A0A845AJ16"/>
<dbReference type="InterPro" id="IPR019757">
    <property type="entry name" value="Pept_S26A_signal_pept_1_Lys-AS"/>
</dbReference>
<keyword evidence="7" id="KW-0645">Protease</keyword>
<dbReference type="PANTHER" id="PTHR43390">
    <property type="entry name" value="SIGNAL PEPTIDASE I"/>
    <property type="match status" value="1"/>
</dbReference>
<dbReference type="InterPro" id="IPR000223">
    <property type="entry name" value="Pept_S26A_signal_pept_1"/>
</dbReference>
<dbReference type="RefSeq" id="WP_160753115.1">
    <property type="nucleotide sequence ID" value="NZ_WTYA01000005.1"/>
</dbReference>
<keyword evidence="5 7" id="KW-0378">Hydrolase</keyword>
<dbReference type="EMBL" id="WTYA01000005">
    <property type="protein sequence ID" value="MXP28845.1"/>
    <property type="molecule type" value="Genomic_DNA"/>
</dbReference>
<evidence type="ECO:0000259" key="8">
    <source>
        <dbReference type="Pfam" id="PF10502"/>
    </source>
</evidence>
<evidence type="ECO:0000256" key="1">
    <source>
        <dbReference type="ARBA" id="ARBA00000677"/>
    </source>
</evidence>
<feature type="active site" evidence="6">
    <location>
        <position position="114"/>
    </location>
</feature>
<comment type="caution">
    <text evidence="9">The sequence shown here is derived from an EMBL/GenBank/DDBJ whole genome shotgun (WGS) entry which is preliminary data.</text>
</comment>
<dbReference type="InterPro" id="IPR036286">
    <property type="entry name" value="LexA/Signal_pep-like_sf"/>
</dbReference>
<feature type="domain" description="Peptidase S26" evidence="8">
    <location>
        <begin position="26"/>
        <end position="250"/>
    </location>
</feature>
<protein>
    <recommendedName>
        <fullName evidence="4 7">Signal peptidase I</fullName>
        <ecNumber evidence="3 7">3.4.21.89</ecNumber>
    </recommendedName>
</protein>
<feature type="active site" evidence="6">
    <location>
        <position position="54"/>
    </location>
</feature>
<evidence type="ECO:0000256" key="4">
    <source>
        <dbReference type="ARBA" id="ARBA00019232"/>
    </source>
</evidence>
<dbReference type="Proteomes" id="UP000439780">
    <property type="component" value="Unassembled WGS sequence"/>
</dbReference>
<evidence type="ECO:0000313" key="9">
    <source>
        <dbReference type="EMBL" id="MXP28845.1"/>
    </source>
</evidence>
<dbReference type="OrthoDB" id="9815782at2"/>
<dbReference type="GO" id="GO:0016020">
    <property type="term" value="C:membrane"/>
    <property type="evidence" value="ECO:0007669"/>
    <property type="project" value="UniProtKB-SubCell"/>
</dbReference>
<dbReference type="PROSITE" id="PS00760">
    <property type="entry name" value="SPASE_I_2"/>
    <property type="match status" value="1"/>
</dbReference>
<dbReference type="CDD" id="cd06530">
    <property type="entry name" value="S26_SPase_I"/>
    <property type="match status" value="1"/>
</dbReference>
<evidence type="ECO:0000256" key="6">
    <source>
        <dbReference type="PIRSR" id="PIRSR600223-1"/>
    </source>
</evidence>
<dbReference type="InterPro" id="IPR019758">
    <property type="entry name" value="Pept_S26A_signal_pept_1_CS"/>
</dbReference>
<dbReference type="GO" id="GO:0009003">
    <property type="term" value="F:signal peptidase activity"/>
    <property type="evidence" value="ECO:0007669"/>
    <property type="project" value="UniProtKB-EC"/>
</dbReference>
<comment type="catalytic activity">
    <reaction evidence="1 7">
        <text>Cleavage of hydrophobic, N-terminal signal or leader sequences from secreted and periplasmic proteins.</text>
        <dbReference type="EC" id="3.4.21.89"/>
    </reaction>
</comment>
<dbReference type="EC" id="3.4.21.89" evidence="3 7"/>
<dbReference type="SUPFAM" id="SSF51306">
    <property type="entry name" value="LexA/Signal peptidase"/>
    <property type="match status" value="1"/>
</dbReference>
<reference evidence="9 10" key="1">
    <citation type="submission" date="2019-12" db="EMBL/GenBank/DDBJ databases">
        <title>Genomic-based taxomic classification of the family Erythrobacteraceae.</title>
        <authorList>
            <person name="Xu L."/>
        </authorList>
    </citation>
    <scope>NUCLEOTIDE SEQUENCE [LARGE SCALE GENOMIC DNA]</scope>
    <source>
        <strain evidence="9 10">KEMB 9005-328</strain>
    </source>
</reference>
<comment type="similarity">
    <text evidence="2 7">Belongs to the peptidase S26 family.</text>
</comment>
<accession>A0A845AJ16</accession>
<dbReference type="GO" id="GO:0006465">
    <property type="term" value="P:signal peptide processing"/>
    <property type="evidence" value="ECO:0007669"/>
    <property type="project" value="InterPro"/>
</dbReference>
<dbReference type="GO" id="GO:0004252">
    <property type="term" value="F:serine-type endopeptidase activity"/>
    <property type="evidence" value="ECO:0007669"/>
    <property type="project" value="InterPro"/>
</dbReference>
<keyword evidence="7" id="KW-0812">Transmembrane</keyword>
<sequence>MSDPQPLQSAELGRIPGEKTESWGSFFRFLALVVVAVLAFRSFVFAPFTIPSESMLPLLENGDYLVAAKWPYGYSRHSLPHDAPLIPGRIFAHDPKRGDVVIFEHPVDQTDYIKRAIGLPGDIIALRGGQIILNGQPLPRKRIGDFLIPVSPNTQCAWGAKDETLPDGQQVCRYMRYRETLPSGRSYDTLDFGYTPQDDFGPVKVPAGHIFVLGDNRDNSADSRFPAAPGGGVGMVPTSLLVGRASKVLWSTDGSASWFKPWTWFSAARWSHIGENL</sequence>
<evidence type="ECO:0000313" key="10">
    <source>
        <dbReference type="Proteomes" id="UP000439780"/>
    </source>
</evidence>
<name>A0A845AJ16_9SPHN</name>
<dbReference type="Pfam" id="PF10502">
    <property type="entry name" value="Peptidase_S26"/>
    <property type="match status" value="1"/>
</dbReference>
<gene>
    <name evidence="9" type="primary">lepB</name>
    <name evidence="9" type="ORF">GRI58_08425</name>
</gene>
<dbReference type="Gene3D" id="2.10.109.10">
    <property type="entry name" value="Umud Fragment, subunit A"/>
    <property type="match status" value="1"/>
</dbReference>
<keyword evidence="7" id="KW-1133">Transmembrane helix</keyword>
<comment type="subcellular location">
    <subcellularLocation>
        <location evidence="7">Membrane</location>
        <topology evidence="7">Single-pass type II membrane protein</topology>
    </subcellularLocation>
</comment>
<evidence type="ECO:0000256" key="3">
    <source>
        <dbReference type="ARBA" id="ARBA00013208"/>
    </source>
</evidence>
<dbReference type="PRINTS" id="PR00727">
    <property type="entry name" value="LEADERPTASE"/>
</dbReference>
<dbReference type="NCBIfam" id="TIGR02227">
    <property type="entry name" value="sigpep_I_bact"/>
    <property type="match status" value="1"/>
</dbReference>
<organism evidence="9 10">
    <name type="scientific">Qipengyuania algicida</name>
    <dbReference type="NCBI Taxonomy" id="1836209"/>
    <lineage>
        <taxon>Bacteria</taxon>
        <taxon>Pseudomonadati</taxon>
        <taxon>Pseudomonadota</taxon>
        <taxon>Alphaproteobacteria</taxon>
        <taxon>Sphingomonadales</taxon>
        <taxon>Erythrobacteraceae</taxon>
        <taxon>Qipengyuania</taxon>
    </lineage>
</organism>
<dbReference type="InterPro" id="IPR019533">
    <property type="entry name" value="Peptidase_S26"/>
</dbReference>
<keyword evidence="7" id="KW-0472">Membrane</keyword>
<dbReference type="PROSITE" id="PS00761">
    <property type="entry name" value="SPASE_I_3"/>
    <property type="match status" value="1"/>
</dbReference>
<evidence type="ECO:0000256" key="2">
    <source>
        <dbReference type="ARBA" id="ARBA00009370"/>
    </source>
</evidence>
<keyword evidence="10" id="KW-1185">Reference proteome</keyword>
<evidence type="ECO:0000256" key="5">
    <source>
        <dbReference type="ARBA" id="ARBA00022801"/>
    </source>
</evidence>
<evidence type="ECO:0000256" key="7">
    <source>
        <dbReference type="RuleBase" id="RU362042"/>
    </source>
</evidence>